<keyword evidence="3" id="KW-0964">Secreted</keyword>
<evidence type="ECO:0000313" key="8">
    <source>
        <dbReference type="Proteomes" id="UP000838412"/>
    </source>
</evidence>
<proteinExistence type="inferred from homology"/>
<gene>
    <name evidence="7" type="primary">PNLIP</name>
    <name evidence="7" type="ORF">BLAG_LOCUS23743</name>
</gene>
<dbReference type="Proteomes" id="UP000838412">
    <property type="component" value="Chromosome 8"/>
</dbReference>
<feature type="region of interest" description="Disordered" evidence="5">
    <location>
        <begin position="340"/>
        <end position="359"/>
    </location>
</feature>
<dbReference type="InterPro" id="IPR013818">
    <property type="entry name" value="Lipase"/>
</dbReference>
<dbReference type="InterPro" id="IPR029058">
    <property type="entry name" value="AB_hydrolase_fold"/>
</dbReference>
<dbReference type="PANTHER" id="PTHR11610:SF173">
    <property type="entry name" value="LIPASE DOMAIN-CONTAINING PROTEIN-RELATED"/>
    <property type="match status" value="1"/>
</dbReference>
<protein>
    <submittedName>
        <fullName evidence="7">PNLIP protein</fullName>
    </submittedName>
</protein>
<evidence type="ECO:0000313" key="7">
    <source>
        <dbReference type="EMBL" id="CAH1271920.1"/>
    </source>
</evidence>
<evidence type="ECO:0000256" key="5">
    <source>
        <dbReference type="SAM" id="MobiDB-lite"/>
    </source>
</evidence>
<dbReference type="Gene3D" id="2.60.60.20">
    <property type="entry name" value="PLAT/LH2 domain"/>
    <property type="match status" value="1"/>
</dbReference>
<dbReference type="PRINTS" id="PR00821">
    <property type="entry name" value="TAGLIPASE"/>
</dbReference>
<dbReference type="PANTHER" id="PTHR11610">
    <property type="entry name" value="LIPASE"/>
    <property type="match status" value="1"/>
</dbReference>
<dbReference type="OrthoDB" id="199913at2759"/>
<evidence type="ECO:0000256" key="4">
    <source>
        <dbReference type="RuleBase" id="RU004262"/>
    </source>
</evidence>
<evidence type="ECO:0000259" key="6">
    <source>
        <dbReference type="Pfam" id="PF00151"/>
    </source>
</evidence>
<feature type="domain" description="Lipase" evidence="6">
    <location>
        <begin position="375"/>
        <end position="457"/>
    </location>
</feature>
<evidence type="ECO:0000256" key="1">
    <source>
        <dbReference type="ARBA" id="ARBA00004613"/>
    </source>
</evidence>
<comment type="similarity">
    <text evidence="2 4">Belongs to the AB hydrolase superfamily. Lipase family.</text>
</comment>
<dbReference type="GO" id="GO:0005615">
    <property type="term" value="C:extracellular space"/>
    <property type="evidence" value="ECO:0007669"/>
    <property type="project" value="TreeGrafter"/>
</dbReference>
<evidence type="ECO:0000256" key="3">
    <source>
        <dbReference type="ARBA" id="ARBA00022525"/>
    </source>
</evidence>
<dbReference type="EMBL" id="OV696693">
    <property type="protein sequence ID" value="CAH1271920.1"/>
    <property type="molecule type" value="Genomic_DNA"/>
</dbReference>
<accession>A0A8K0A9P2</accession>
<dbReference type="Gene3D" id="3.40.50.1820">
    <property type="entry name" value="alpha/beta hydrolase"/>
    <property type="match status" value="2"/>
</dbReference>
<sequence>MRKQSSTMTLMMSVSFAEEKVCDSDLGCFRIHEPFVPRLPTLPEKIDVKFKLHTKNNPDEPQHLSIWNIDSIRDSYFNSSRPSKFVVHGFLDDTNVDWIEDMKNAILFRDDVNMFLVDWSSSSQTLDYTQAAADIRVVGAKLARFIIFLRFLTRAEEKNMHIIGHSLGAHVAGYAGERLNGRLGRITGLDPAYPFFENKPPEVRLDTTDAIFVDVIHTDADADHKLGFGMDQAIGHLDFYPNGGQEQPGCGNDLFDYMADHGVIEEDQSDVLSRSDAKTTVPSMEAIFPTEMIASTEGYTFVPSEGPTVVPTKGTTVVPKNGTTVVPTKPENITVVQSKATKDTVSGKPPGGPSKDTQVPTLPVVIAEENCPLLGGTNYVVCNHQRAIWLFIESVNSDCTWKSYPCGSWQDFKDGKCLTCGSTGCFKMGYDADKNALPTGARIDQRLFLTTSDRDPYCHEEIHHVKVNIGKNKDATTEEAEEMFVKLKGEVAQSDSVNVLSHKSNTKISPGDSYGFVIGSRQPLGAIRSMDIRWIPREESWYMDWYSSLMGWLNEEPPSCVFLEKVEVSTAGEKECEKFEFNCGAQELLSKQTETLQIGACK</sequence>
<dbReference type="SUPFAM" id="SSF53474">
    <property type="entry name" value="alpha/beta-Hydrolases"/>
    <property type="match status" value="2"/>
</dbReference>
<reference evidence="7" key="1">
    <citation type="submission" date="2022-01" db="EMBL/GenBank/DDBJ databases">
        <authorList>
            <person name="Braso-Vives M."/>
        </authorList>
    </citation>
    <scope>NUCLEOTIDE SEQUENCE</scope>
</reference>
<name>A0A8K0A9P2_BRALA</name>
<comment type="subcellular location">
    <subcellularLocation>
        <location evidence="1">Secreted</location>
    </subcellularLocation>
</comment>
<dbReference type="CDD" id="cd00707">
    <property type="entry name" value="Pancreat_lipase_like"/>
    <property type="match status" value="1"/>
</dbReference>
<dbReference type="InterPro" id="IPR000734">
    <property type="entry name" value="TAG_lipase"/>
</dbReference>
<dbReference type="GO" id="GO:0016042">
    <property type="term" value="P:lipid catabolic process"/>
    <property type="evidence" value="ECO:0007669"/>
    <property type="project" value="TreeGrafter"/>
</dbReference>
<dbReference type="AlphaFoldDB" id="A0A8K0A9P2"/>
<dbReference type="GO" id="GO:0016298">
    <property type="term" value="F:lipase activity"/>
    <property type="evidence" value="ECO:0007669"/>
    <property type="project" value="InterPro"/>
</dbReference>
<evidence type="ECO:0000256" key="2">
    <source>
        <dbReference type="ARBA" id="ARBA00010701"/>
    </source>
</evidence>
<keyword evidence="8" id="KW-1185">Reference proteome</keyword>
<feature type="domain" description="Lipase" evidence="6">
    <location>
        <begin position="39"/>
        <end position="268"/>
    </location>
</feature>
<organism evidence="7 8">
    <name type="scientific">Branchiostoma lanceolatum</name>
    <name type="common">Common lancelet</name>
    <name type="synonym">Amphioxus lanceolatum</name>
    <dbReference type="NCBI Taxonomy" id="7740"/>
    <lineage>
        <taxon>Eukaryota</taxon>
        <taxon>Metazoa</taxon>
        <taxon>Chordata</taxon>
        <taxon>Cephalochordata</taxon>
        <taxon>Leptocardii</taxon>
        <taxon>Amphioxiformes</taxon>
        <taxon>Branchiostomatidae</taxon>
        <taxon>Branchiostoma</taxon>
    </lineage>
</organism>
<dbReference type="Pfam" id="PF00151">
    <property type="entry name" value="Lipase"/>
    <property type="match status" value="2"/>
</dbReference>
<dbReference type="InterPro" id="IPR033906">
    <property type="entry name" value="Lipase_N"/>
</dbReference>